<dbReference type="EC" id="2.3.2.26" evidence="4"/>
<dbReference type="InterPro" id="IPR010314">
    <property type="entry name" value="E3_Ub_ligase_DUF913"/>
</dbReference>
<dbReference type="InterPro" id="IPR025527">
    <property type="entry name" value="HUWE1/Rev1_UBM"/>
</dbReference>
<dbReference type="PANTHER" id="PTHR11254:SF67">
    <property type="entry name" value="E3 UBIQUITIN-PROTEIN LIGASE HUWE1"/>
    <property type="match status" value="1"/>
</dbReference>
<gene>
    <name evidence="14" type="ORF">AB675_10701</name>
</gene>
<feature type="region of interest" description="Disordered" evidence="12">
    <location>
        <begin position="2240"/>
        <end position="2347"/>
    </location>
</feature>
<feature type="region of interest" description="Disordered" evidence="12">
    <location>
        <begin position="3186"/>
        <end position="3249"/>
    </location>
</feature>
<dbReference type="Gene3D" id="3.30.2410.10">
    <property type="entry name" value="Hect, E3 ligase catalytic domain"/>
    <property type="match status" value="1"/>
</dbReference>
<feature type="compositionally biased region" description="Polar residues" evidence="12">
    <location>
        <begin position="722"/>
        <end position="734"/>
    </location>
</feature>
<dbReference type="FunFam" id="3.30.2160.10:FF:000001">
    <property type="entry name" value="E3 ubiquitin-protein ligase NEDD4-like"/>
    <property type="match status" value="1"/>
</dbReference>
<comment type="pathway">
    <text evidence="3">Protein modification; protein ubiquitination.</text>
</comment>
<evidence type="ECO:0000256" key="6">
    <source>
        <dbReference type="ARBA" id="ARBA00022679"/>
    </source>
</evidence>
<feature type="compositionally biased region" description="Acidic residues" evidence="12">
    <location>
        <begin position="2320"/>
        <end position="2333"/>
    </location>
</feature>
<keyword evidence="5" id="KW-0813">Transport</keyword>
<keyword evidence="7 11" id="KW-0833">Ubl conjugation pathway</keyword>
<dbReference type="InterPro" id="IPR035983">
    <property type="entry name" value="Hect_E3_ubiquitin_ligase"/>
</dbReference>
<dbReference type="Gene3D" id="3.90.1750.10">
    <property type="entry name" value="Hect, E3 ligase catalytic domains"/>
    <property type="match status" value="1"/>
</dbReference>
<dbReference type="InterPro" id="IPR050409">
    <property type="entry name" value="E3_ubiq-protein_ligase"/>
</dbReference>
<dbReference type="VEuPathDB" id="FungiDB:AB675_10701"/>
<feature type="region of interest" description="Disordered" evidence="12">
    <location>
        <begin position="266"/>
        <end position="320"/>
    </location>
</feature>
<evidence type="ECO:0000256" key="12">
    <source>
        <dbReference type="SAM" id="MobiDB-lite"/>
    </source>
</evidence>
<feature type="compositionally biased region" description="Low complexity" evidence="12">
    <location>
        <begin position="2742"/>
        <end position="2770"/>
    </location>
</feature>
<evidence type="ECO:0000256" key="5">
    <source>
        <dbReference type="ARBA" id="ARBA00022448"/>
    </source>
</evidence>
<evidence type="ECO:0000313" key="15">
    <source>
        <dbReference type="Proteomes" id="UP000038010"/>
    </source>
</evidence>
<dbReference type="FunFam" id="3.90.1750.10:FF:000003">
    <property type="entry name" value="E3 ubiquitin-protein ligase UPL1"/>
    <property type="match status" value="1"/>
</dbReference>
<comment type="catalytic activity">
    <reaction evidence="1">
        <text>S-ubiquitinyl-[E2 ubiquitin-conjugating enzyme]-L-cysteine + [acceptor protein]-L-lysine = [E2 ubiquitin-conjugating enzyme]-L-cysteine + N(6)-ubiquitinyl-[acceptor protein]-L-lysine.</text>
        <dbReference type="EC" id="2.3.2.26"/>
    </reaction>
</comment>
<proteinExistence type="inferred from homology"/>
<dbReference type="GO" id="GO:0005737">
    <property type="term" value="C:cytoplasm"/>
    <property type="evidence" value="ECO:0007669"/>
    <property type="project" value="TreeGrafter"/>
</dbReference>
<dbReference type="PROSITE" id="PS50237">
    <property type="entry name" value="HECT"/>
    <property type="match status" value="1"/>
</dbReference>
<dbReference type="FunFam" id="3.30.2410.10:FF:000004">
    <property type="entry name" value="E3 ubiquitin-protein ligase HUWE1, variant"/>
    <property type="match status" value="1"/>
</dbReference>
<feature type="region of interest" description="Disordered" evidence="12">
    <location>
        <begin position="1873"/>
        <end position="1919"/>
    </location>
</feature>
<comment type="subcellular location">
    <subcellularLocation>
        <location evidence="2">Nucleus</location>
    </subcellularLocation>
</comment>
<feature type="region of interest" description="Disordered" evidence="12">
    <location>
        <begin position="205"/>
        <end position="245"/>
    </location>
</feature>
<evidence type="ECO:0000256" key="4">
    <source>
        <dbReference type="ARBA" id="ARBA00012485"/>
    </source>
</evidence>
<evidence type="ECO:0000256" key="9">
    <source>
        <dbReference type="ARBA" id="ARBA00023242"/>
    </source>
</evidence>
<evidence type="ECO:0000256" key="3">
    <source>
        <dbReference type="ARBA" id="ARBA00004906"/>
    </source>
</evidence>
<feature type="compositionally biased region" description="Acidic residues" evidence="12">
    <location>
        <begin position="708"/>
        <end position="718"/>
    </location>
</feature>
<dbReference type="Pfam" id="PF06025">
    <property type="entry name" value="DUF913"/>
    <property type="match status" value="1"/>
</dbReference>
<dbReference type="CDD" id="cd00078">
    <property type="entry name" value="HECTc"/>
    <property type="match status" value="1"/>
</dbReference>
<evidence type="ECO:0000313" key="14">
    <source>
        <dbReference type="EMBL" id="KPI40792.1"/>
    </source>
</evidence>
<keyword evidence="15" id="KW-1185">Reference proteome</keyword>
<feature type="active site" description="Glycyl thioester intermediate" evidence="11">
    <location>
        <position position="3849"/>
    </location>
</feature>
<keyword evidence="9" id="KW-0539">Nucleus</keyword>
<feature type="compositionally biased region" description="Polar residues" evidence="12">
    <location>
        <begin position="293"/>
        <end position="302"/>
    </location>
</feature>
<dbReference type="SUPFAM" id="SSF56204">
    <property type="entry name" value="Hect, E3 ligase catalytic domain"/>
    <property type="match status" value="1"/>
</dbReference>
<feature type="compositionally biased region" description="Polar residues" evidence="12">
    <location>
        <begin position="1478"/>
        <end position="1494"/>
    </location>
</feature>
<dbReference type="UniPathway" id="UPA00143"/>
<feature type="region of interest" description="Disordered" evidence="12">
    <location>
        <begin position="2690"/>
        <end position="2797"/>
    </location>
</feature>
<protein>
    <recommendedName>
        <fullName evidence="4">HECT-type E3 ubiquitin transferase</fullName>
        <ecNumber evidence="4">2.3.2.26</ecNumber>
    </recommendedName>
</protein>
<dbReference type="OrthoDB" id="8068875at2759"/>
<dbReference type="GO" id="GO:0051028">
    <property type="term" value="P:mRNA transport"/>
    <property type="evidence" value="ECO:0007669"/>
    <property type="project" value="UniProtKB-KW"/>
</dbReference>
<accession>A0A0N1HA64</accession>
<dbReference type="GO" id="GO:0006511">
    <property type="term" value="P:ubiquitin-dependent protein catabolic process"/>
    <property type="evidence" value="ECO:0007669"/>
    <property type="project" value="TreeGrafter"/>
</dbReference>
<dbReference type="RefSeq" id="XP_018000755.1">
    <property type="nucleotide sequence ID" value="XM_018139491.1"/>
</dbReference>
<dbReference type="Gene3D" id="3.30.2160.10">
    <property type="entry name" value="Hect, E3 ligase catalytic domain"/>
    <property type="match status" value="1"/>
</dbReference>
<feature type="compositionally biased region" description="Low complexity" evidence="12">
    <location>
        <begin position="215"/>
        <end position="227"/>
    </location>
</feature>
<dbReference type="InterPro" id="IPR000569">
    <property type="entry name" value="HECT_dom"/>
</dbReference>
<keyword evidence="6" id="KW-0808">Transferase</keyword>
<evidence type="ECO:0000256" key="10">
    <source>
        <dbReference type="ARBA" id="ARBA00034494"/>
    </source>
</evidence>
<dbReference type="Pfam" id="PF06012">
    <property type="entry name" value="DUF908"/>
    <property type="match status" value="1"/>
</dbReference>
<evidence type="ECO:0000256" key="1">
    <source>
        <dbReference type="ARBA" id="ARBA00000885"/>
    </source>
</evidence>
<comment type="caution">
    <text evidence="14">The sequence shown here is derived from an EMBL/GenBank/DDBJ whole genome shotgun (WGS) entry which is preliminary data.</text>
</comment>
<dbReference type="GO" id="GO:0000209">
    <property type="term" value="P:protein polyubiquitination"/>
    <property type="evidence" value="ECO:0007669"/>
    <property type="project" value="TreeGrafter"/>
</dbReference>
<dbReference type="GO" id="GO:0005634">
    <property type="term" value="C:nucleus"/>
    <property type="evidence" value="ECO:0007669"/>
    <property type="project" value="UniProtKB-SubCell"/>
</dbReference>
<feature type="region of interest" description="Disordered" evidence="12">
    <location>
        <begin position="1447"/>
        <end position="1515"/>
    </location>
</feature>
<dbReference type="InterPro" id="IPR010309">
    <property type="entry name" value="E3_Ub_ligase_DUF908"/>
</dbReference>
<dbReference type="GeneID" id="28731371"/>
<comment type="similarity">
    <text evidence="10">Belongs to the UPL family. TOM1/PTR1 subfamily.</text>
</comment>
<dbReference type="EMBL" id="LFJN01000011">
    <property type="protein sequence ID" value="KPI40792.1"/>
    <property type="molecule type" value="Genomic_DNA"/>
</dbReference>
<evidence type="ECO:0000256" key="8">
    <source>
        <dbReference type="ARBA" id="ARBA00022816"/>
    </source>
</evidence>
<feature type="domain" description="HECT" evidence="13">
    <location>
        <begin position="3547"/>
        <end position="3882"/>
    </location>
</feature>
<feature type="compositionally biased region" description="Basic and acidic residues" evidence="12">
    <location>
        <begin position="2525"/>
        <end position="2539"/>
    </location>
</feature>
<feature type="compositionally biased region" description="Basic and acidic residues" evidence="12">
    <location>
        <begin position="2884"/>
        <end position="2901"/>
    </location>
</feature>
<feature type="compositionally biased region" description="Basic and acidic residues" evidence="12">
    <location>
        <begin position="2690"/>
        <end position="2741"/>
    </location>
</feature>
<dbReference type="Pfam" id="PF14377">
    <property type="entry name" value="UBM"/>
    <property type="match status" value="3"/>
</dbReference>
<feature type="compositionally biased region" description="Low complexity" evidence="12">
    <location>
        <begin position="3205"/>
        <end position="3224"/>
    </location>
</feature>
<dbReference type="PANTHER" id="PTHR11254">
    <property type="entry name" value="HECT DOMAIN UBIQUITIN-PROTEIN LIGASE"/>
    <property type="match status" value="1"/>
</dbReference>
<evidence type="ECO:0000256" key="11">
    <source>
        <dbReference type="PROSITE-ProRule" id="PRU00104"/>
    </source>
</evidence>
<dbReference type="SMART" id="SM00119">
    <property type="entry name" value="HECTc"/>
    <property type="match status" value="1"/>
</dbReference>
<feature type="region of interest" description="Disordered" evidence="12">
    <location>
        <begin position="2500"/>
        <end position="2550"/>
    </location>
</feature>
<feature type="region of interest" description="Disordered" evidence="12">
    <location>
        <begin position="704"/>
        <end position="734"/>
    </location>
</feature>
<evidence type="ECO:0000256" key="7">
    <source>
        <dbReference type="ARBA" id="ARBA00022786"/>
    </source>
</evidence>
<feature type="region of interest" description="Disordered" evidence="12">
    <location>
        <begin position="2616"/>
        <end position="2646"/>
    </location>
</feature>
<feature type="region of interest" description="Disordered" evidence="12">
    <location>
        <begin position="2884"/>
        <end position="2913"/>
    </location>
</feature>
<evidence type="ECO:0000256" key="2">
    <source>
        <dbReference type="ARBA" id="ARBA00004123"/>
    </source>
</evidence>
<dbReference type="Proteomes" id="UP000038010">
    <property type="component" value="Unassembled WGS sequence"/>
</dbReference>
<feature type="compositionally biased region" description="Acidic residues" evidence="12">
    <location>
        <begin position="2282"/>
        <end position="2312"/>
    </location>
</feature>
<feature type="compositionally biased region" description="Low complexity" evidence="12">
    <location>
        <begin position="275"/>
        <end position="291"/>
    </location>
</feature>
<dbReference type="STRING" id="1664694.A0A0N1HA64"/>
<evidence type="ECO:0000259" key="13">
    <source>
        <dbReference type="PROSITE" id="PS50237"/>
    </source>
</evidence>
<keyword evidence="8" id="KW-0509">mRNA transport</keyword>
<feature type="compositionally biased region" description="Basic and acidic residues" evidence="12">
    <location>
        <begin position="3228"/>
        <end position="3242"/>
    </location>
</feature>
<reference evidence="14 15" key="1">
    <citation type="submission" date="2015-06" db="EMBL/GenBank/DDBJ databases">
        <title>Draft genome of the ant-associated black yeast Phialophora attae CBS 131958.</title>
        <authorList>
            <person name="Moreno L.F."/>
            <person name="Stielow B.J."/>
            <person name="de Hoog S."/>
            <person name="Vicente V.A."/>
            <person name="Weiss V.A."/>
            <person name="de Vries M."/>
            <person name="Cruz L.M."/>
            <person name="Souza E.M."/>
        </authorList>
    </citation>
    <scope>NUCLEOTIDE SEQUENCE [LARGE SCALE GENOMIC DNA]</scope>
    <source>
        <strain evidence="14 15">CBS 131958</strain>
    </source>
</reference>
<feature type="compositionally biased region" description="Acidic residues" evidence="12">
    <location>
        <begin position="2258"/>
        <end position="2267"/>
    </location>
</feature>
<feature type="region of interest" description="Disordered" evidence="12">
    <location>
        <begin position="1941"/>
        <end position="1993"/>
    </location>
</feature>
<dbReference type="Pfam" id="PF00632">
    <property type="entry name" value="HECT"/>
    <property type="match status" value="1"/>
</dbReference>
<sequence length="3882" mass="430222">MGKISKKPQEKHNTSLSPAVTQFVDKINTAPYAHLPPLLKKWDERWPYPRGDLMNWVGPLDRFDEILEIFIQKYGLDKGPQTIPFGVAVLVQGSPDIPEQTIVEKCGPDGDRLLIQSILDFSRLLVEKCANRAVYNSSDRLNDLLNTTSPRLLHLTLRLTVYLAQRFYERRSTGLDGGLSKFYEYDQHRLLCIVRPSERDIFVKAPGSPTKLTRTKSGTTKASTAATMPGLDGQKKPSGDTAMNLGSVDSEQQVRIHIKVSWHAQITEPNGQDGSTVTAPATSSTPTTPTPLRRQTSATSKPQPAEATRDSPKESSSLRSIEFYDRDLQTMTVEEALSKCPLDMPADARYDLLNKLRYAYAALITEKRPVRRDLTAARLLGFQILGNVSSDADLFRDLAAKDPAKAAIVARSLVSIMEKITGDVQGRDHYLMTLGAEAIGVLIRHKTFTTELTTALGATSSNGILIRLTNSALSTLATDGDSLDNAEGDAWREAILTLPRLITESTGQHGRSSSETVFSTAFIAAYVGGLRITTGKAMRVHVRMLDFVKTFFHQYKDGLQVLLSVDTFEIVSSLLREVAEDAWQQVRAGKGIPAAFKTRLTDYDIPYNHRQVIRSIIDMINDVSGHHGANADRAARSLVDAQSLLVAFKLILDQMNAFGPLTWSEVVKAITTFLNNEPTCYTVIAEAGIIKSFVKTVTGSDELNQIEVPDDSEEDSGEEGPTFSSKSEQPSSKLPNSFEAIVNTALMFQAMCLTTAGYDTFRRAGLVEKFFEVFESPAHVRVMKDMRALGNTFDELIRHYIGLKDSIMGSVIIMMARVRHITQAMAGDWGAGPVIYDQGPDGRLLIAGGTESLQIEVVPPPRGQPPENRAIALPGRKTLIVHDAAANPMKSEHPQSEDSYGLSASDYLRPAIGFLANFFRTQSLCSSFLDWIGTGDLIIDLVTMPSLPVTEYSVGMHGHMEELAKVVHMMAEVKPHLILPILIDRTRYACEEFKLHAGQIAPRGKSVFGRLVSPPKSDGLKTDNSENDPQIDNGTYVAKCLMAIFCLSQVLGEPSQRADILADLCIVLGDICVVCVREAIVLQTILPETWVKATKPENFSTGDDDVDQILQVWDNSPTGLQTLDEDDEIAQARGLAAFKNVQALRCLLLETPAALAELLGAIGHGIAGGRKKPDTMTRQKADVVAKAIAQALLKQLQPEFITADETNPIALDRLGKYQYLGAVLVNVRSALHDDLQGLGTGEFCQSYMLKRFKDMNGLQCLRRIGEDFFEELTHSKLELTAFAANAGLKLCLDIFDILTTAKVVISAPQSNYMKNSDPSKSCYFVPSQTLLEFRMEAMPFVLKVWTSDYIEQASRIVVFKLISIIKHVLQGDGEDEVIRRNGDHPQISVDAFRKFSVTTERIEALTSSSHDRDLAIEALFRTNSSTMNHESVARDYMTLYESNARVRRLPPPESAIDVPSTPGSGLNAPKQGDLSRPGSANPSTTNGGPTSSMDSEMHGISSDDAASPPRPQTSSAMDIKNILNHTDDKQPPKATPQVPHALYSLESLDQMRAEVRSNLAEQCNNVLNTHQDMVFDLSDLISSAAKKLKEPEDASYWDSTSDLLVTSLLSMQSDAVISEDQGKSIAAAAHLIALLIQDRRVFDPALRVFWENFDGLLSFLKLNPMQSRSGDNAYPWVASTLLLFEQMLSKDSEPAKVIWHQPRDVDVAVADPILEEPATLSLDQKQELFRVLLDCLPKVGKDKSMALSITRVLAILTRQREVALMLGEKRNLQRLFLMVKQLGPGVSTRFLSSFMLVLRHIIEDEETLIQLMRSEIQALFSGRSSSRALDLNTYTRDLHHLAIRSPKVFVKVSMDMIKFTAWQSNLGSASLTLKETGPVDGNAPDPNAPVEEQAANSVEGDETQTSEAKHKAGEVKLSVPDSPDGVVHFLLSELLSYKDVDDKDVPHVPRPNSEDLSSTSDPLVMPTMAPAELSSASSDDDQAGEVEKSDKSPFKSEEHPIFMYRCFLLQCLVELLHSYNRTKLEFIHFSRKSDPMAVTPSKPRSGILNHVLNGLVASGYVDKDDNSVHCKKRLAVSDWAIKVLVALCSKTGEKGRAGLNQRYSTVASQVNDQDDEPDLTLVRRFVLEHAIKAFKDATASTEPLQTKYSKLLCLSDMFKRLLSKPPTTDGAAGAGNNSYKILGRMMFEKNLISVLTSSLAEIDLSQSGARRVIKFILRPLQELTSLATQLSLTSPETITSVLGTTSDDDISSASSVSEVEDEREETPDLYRNSTLGLLDPNREEESDSGDEDDEDADEEMYEEEEYDDEMDYDNGMPVGQEDDDAISDADESGNDMGPMEGLPGDDDPDDVELEIEMNGEMLNNGEGQGMAEGLNHLLRVLHNTDPENDAPGVVGMDADNFDRLHNEEEHEDGVLEEEEDDDEMDDNEDALIREQFDDFMDGDMEEDYYDDQWTFEEAMTRPQRGYARRGAGRPNAIARVPPVFSVPGFRAAEMPAHGFIRPPVSNRRRAGHDDNDGTNPLLQRPELETGQRSEPEFRPSHLTRPDGPATQYAVRTNPQADAHAALRSLEQSAGPISRPGELFDFLARIRTELTGLGGPDNGAGHPFSIQVRAGERLPPGTRLPFGMSSTGGAGPRPREDPSRAVNFTPSSTMVRWQEERAILYGNQYLERVQQIQKLLIWMLTPLAQEEARDRRRKEREAEAAAKTAREEEARLAMEQKVKEEEERVAAEKAAEELRQAAEAEAASAAAASTANDEAPAEQAETAEPMEGVQTSGDTEAAGEVGQSAPAEAPAQPRVFATIRGRELDITGLDIDREYLDALPEELREEVILQQLSARREEVQQQQPRATTSTEVPIDAGRGSEYLDEFMNALPEELREEVRETEALARRQRERESARREAAASAGRPQAEDMNADDFFATLDPALRRVILSEQPQDILDRLDPRHAAEGREHGHHTFRYGNVAARREPARQADGSAQREKRQVVQLVDKAGVATLLRLMFLPQQGSLRSNLWHVLRNVCGNRQTRFEVISMILGILKEGSSDLGAVERSLASLSLRAKATGPQKTPQPLKRTLSIPPSAGLSEEVTPLVVVQQCLSALKQLSQHGFHVRTLFLREVDISNNAKNKKGKEKEARTTKFPVNDLIILLDRKLITESSTSLQSLAELLAAVTSPLQVLMIKEKDAAKAEEVGTAEPTIATATQSQPEDATMTEAPADATTAEPANEGDGLAEKQGDEKAPESKPRKTFAPPIIPEKNLQLIADIFLTPECGNDTFHATLETMANISTIPGSNEVFGKQLIGHVQTLSNSLCNNLTELLPQLRDAQSTSDLQGINAKWRSTQPFTNSGSEQVKLLHVLKALDYLAEPKKSNEKAESATVKSILTTSYDSLSLAPLWSKLSEALAIMGEKDNAIAFAGILLPLIESLMVVCKNTSLKEAPLAQQLREEGPTTPVMEELDDLEQLFFNFTTEHRKILNDIIRQSPKLMQGNGSFSLLAKNSKVLDFDNKRAFFAKQIHSRLHAQRHVQPPLQLNIRRDQVFQDSYKALYFKSPDEMKYGKLNIRFNGEEGVDAGGVTREWFQVLARGIFNPDWALWQPVASDKTTFHPNSLSWINGEHLVYFKFIGRIIGKALHESRVLDCHFSRAVYKRMLGKQPNLKDLESMDLDYYKSLCWILENDITDIITEDFSVVEEQFGEEKIVDLIPDGRNIPVTEDNKRDYVQKLVEYRLTGSVSEQLENFVKGFHDIIPSELVSIFDEQELELLISGLPEIDVDDWKANTEYHNYNANSPQVTWFWRIVRSMSNEERAKLLQFITGTSKVPLNGFKDLEGMQGTTRFSIHREPNLHRLPTSHTCFNQLDLPAYDNQESLKTSLMKAINLGADYFGFA</sequence>
<name>A0A0N1HA64_9EURO</name>
<dbReference type="GO" id="GO:0061630">
    <property type="term" value="F:ubiquitin protein ligase activity"/>
    <property type="evidence" value="ECO:0007669"/>
    <property type="project" value="UniProtKB-EC"/>
</dbReference>
<organism evidence="14 15">
    <name type="scientific">Cyphellophora attinorum</name>
    <dbReference type="NCBI Taxonomy" id="1664694"/>
    <lineage>
        <taxon>Eukaryota</taxon>
        <taxon>Fungi</taxon>
        <taxon>Dikarya</taxon>
        <taxon>Ascomycota</taxon>
        <taxon>Pezizomycotina</taxon>
        <taxon>Eurotiomycetes</taxon>
        <taxon>Chaetothyriomycetidae</taxon>
        <taxon>Chaetothyriales</taxon>
        <taxon>Cyphellophoraceae</taxon>
        <taxon>Cyphellophora</taxon>
    </lineage>
</organism>